<dbReference type="GO" id="GO:0016887">
    <property type="term" value="F:ATP hydrolysis activity"/>
    <property type="evidence" value="ECO:0007669"/>
    <property type="project" value="InterPro"/>
</dbReference>
<gene>
    <name evidence="3" type="ORF">MOMA_02610</name>
</gene>
<dbReference type="InterPro" id="IPR050921">
    <property type="entry name" value="T4SS_GSP_E_ATPase"/>
</dbReference>
<organism evidence="3 4">
    <name type="scientific">Moraxella macacae 0408225</name>
    <dbReference type="NCBI Taxonomy" id="1230338"/>
    <lineage>
        <taxon>Bacteria</taxon>
        <taxon>Pseudomonadati</taxon>
        <taxon>Pseudomonadota</taxon>
        <taxon>Gammaproteobacteria</taxon>
        <taxon>Moraxellales</taxon>
        <taxon>Moraxellaceae</taxon>
        <taxon>Moraxella</taxon>
    </lineage>
</organism>
<dbReference type="eggNOG" id="COG0630">
    <property type="taxonomic scope" value="Bacteria"/>
</dbReference>
<dbReference type="PANTHER" id="PTHR30486">
    <property type="entry name" value="TWITCHING MOTILITY PROTEIN PILT"/>
    <property type="match status" value="1"/>
</dbReference>
<evidence type="ECO:0000313" key="3">
    <source>
        <dbReference type="EMBL" id="ELA09261.1"/>
    </source>
</evidence>
<evidence type="ECO:0000259" key="2">
    <source>
        <dbReference type="Pfam" id="PF00437"/>
    </source>
</evidence>
<dbReference type="SUPFAM" id="SSF52540">
    <property type="entry name" value="P-loop containing nucleoside triphosphate hydrolases"/>
    <property type="match status" value="1"/>
</dbReference>
<accession>L2F921</accession>
<dbReference type="AlphaFoldDB" id="L2F921"/>
<dbReference type="PANTHER" id="PTHR30486:SF6">
    <property type="entry name" value="TYPE IV PILUS RETRACTATION ATPASE PILT"/>
    <property type="match status" value="1"/>
</dbReference>
<evidence type="ECO:0000313" key="4">
    <source>
        <dbReference type="Proteomes" id="UP000023795"/>
    </source>
</evidence>
<dbReference type="InterPro" id="IPR027417">
    <property type="entry name" value="P-loop_NTPase"/>
</dbReference>
<proteinExistence type="inferred from homology"/>
<keyword evidence="4" id="KW-1185">Reference proteome</keyword>
<feature type="domain" description="Bacterial type II secretion system protein E" evidence="2">
    <location>
        <begin position="178"/>
        <end position="323"/>
    </location>
</feature>
<dbReference type="OrthoDB" id="9810761at2"/>
<dbReference type="InterPro" id="IPR001482">
    <property type="entry name" value="T2SS/T4SS_dom"/>
</dbReference>
<evidence type="ECO:0000256" key="1">
    <source>
        <dbReference type="ARBA" id="ARBA00006611"/>
    </source>
</evidence>
<comment type="caution">
    <text evidence="3">The sequence shown here is derived from an EMBL/GenBank/DDBJ whole genome shotgun (WGS) entry which is preliminary data.</text>
</comment>
<name>L2F921_9GAMM</name>
<protein>
    <submittedName>
        <fullName evidence="3">Type II/IV secretion system protein</fullName>
    </submittedName>
</protein>
<dbReference type="CDD" id="cd01130">
    <property type="entry name" value="VirB11-like_ATPase"/>
    <property type="match status" value="1"/>
</dbReference>
<sequence>MQDQNFEFDGSAVLRGLLTGSGIQVHLDNKDNTEIAVNRPFEIWTENQHGWQKHNAPIMDYAYLQRLAKAFAVYNKMDISQQKPICSGIFPDGQRGQVIIPTACEVGTVSITIRQPSIMRFTLEDYEQSGRLDSWADVSGFQTKNTVLPNHLKDKILKQREEITYLNRYLGIPKDVSLQLYELQLLKAKADRDIKKFIKLSVSHRTNMCLIGATGSGKTTFTKAVCDLVPKNTRILTIEDTPELDLPHHRNKVHMFYKDVSSKALLHASMRMKPDRIFLTELRGDEAFDYLNALNTGHAGSITTVHANNSQRAYYRIANLIKQSSVGVTMDFDHIMQDCRTTIDVMLYLHRTHIDEIFYDPIEKYRLMQLKHMGER</sequence>
<dbReference type="Pfam" id="PF00437">
    <property type="entry name" value="T2SSE"/>
    <property type="match status" value="1"/>
</dbReference>
<dbReference type="RefSeq" id="WP_009767081.1">
    <property type="nucleotide sequence ID" value="NZ_ANIN01000001.1"/>
</dbReference>
<reference evidence="3 4" key="1">
    <citation type="journal article" date="2013" name="Genome Announc.">
        <title>Genome Sequence of Moraxella macacae 0408225, a Novel Bacterial Species Isolated from a Cynomolgus Macaque with Epistaxis.</title>
        <authorList>
            <person name="Ladner J.T."/>
            <person name="Whitehouse C.A."/>
            <person name="Koroleva G.I."/>
            <person name="Palacios G.F."/>
        </authorList>
    </citation>
    <scope>NUCLEOTIDE SEQUENCE [LARGE SCALE GENOMIC DNA]</scope>
    <source>
        <strain evidence="3 4">0408225</strain>
    </source>
</reference>
<dbReference type="Gene3D" id="3.40.50.300">
    <property type="entry name" value="P-loop containing nucleotide triphosphate hydrolases"/>
    <property type="match status" value="1"/>
</dbReference>
<dbReference type="Proteomes" id="UP000023795">
    <property type="component" value="Unassembled WGS sequence"/>
</dbReference>
<dbReference type="Gene3D" id="3.30.450.90">
    <property type="match status" value="1"/>
</dbReference>
<dbReference type="PATRIC" id="fig|1230338.3.peg.569"/>
<comment type="similarity">
    <text evidence="1">Belongs to the GSP E family.</text>
</comment>
<dbReference type="STRING" id="1230338.MOMA_02610"/>
<dbReference type="EMBL" id="ANIN01000001">
    <property type="protein sequence ID" value="ELA09261.1"/>
    <property type="molecule type" value="Genomic_DNA"/>
</dbReference>